<dbReference type="EMBL" id="BAAFSG010000001">
    <property type="protein sequence ID" value="GAB1254502.1"/>
    <property type="molecule type" value="Genomic_DNA"/>
</dbReference>
<comment type="caution">
    <text evidence="2">The sequence shown here is derived from an EMBL/GenBank/DDBJ whole genome shotgun (WGS) entry which is preliminary data.</text>
</comment>
<evidence type="ECO:0008006" key="4">
    <source>
        <dbReference type="Google" id="ProtNLM"/>
    </source>
</evidence>
<evidence type="ECO:0000256" key="1">
    <source>
        <dbReference type="SAM" id="Coils"/>
    </source>
</evidence>
<feature type="coiled-coil region" evidence="1">
    <location>
        <begin position="53"/>
        <end position="87"/>
    </location>
</feature>
<dbReference type="RefSeq" id="WP_407844762.1">
    <property type="nucleotide sequence ID" value="NZ_BAAFSG010000001.1"/>
</dbReference>
<keyword evidence="3" id="KW-1185">Reference proteome</keyword>
<organism evidence="2 3">
    <name type="scientific">Desulfovibrio falkowii</name>
    <dbReference type="NCBI Taxonomy" id="3136602"/>
    <lineage>
        <taxon>Bacteria</taxon>
        <taxon>Pseudomonadati</taxon>
        <taxon>Thermodesulfobacteriota</taxon>
        <taxon>Desulfovibrionia</taxon>
        <taxon>Desulfovibrionales</taxon>
        <taxon>Desulfovibrionaceae</taxon>
        <taxon>Desulfovibrio</taxon>
    </lineage>
</organism>
<dbReference type="Proteomes" id="UP001628192">
    <property type="component" value="Unassembled WGS sequence"/>
</dbReference>
<name>A0ABQ0EA04_9BACT</name>
<protein>
    <recommendedName>
        <fullName evidence="4">Ead/Ea22-like family protein</fullName>
    </recommendedName>
</protein>
<evidence type="ECO:0000313" key="2">
    <source>
        <dbReference type="EMBL" id="GAB1254502.1"/>
    </source>
</evidence>
<sequence>MTDTITGYAHLDKIADEIGDDAGTCDADYAFQRSAALMIYNLRNALEAAEAVLLKEEVYSEELESQLQHAREENDRLRAERDWLAAKMADISDKMNRPDAPTFCAACNICPIGDEEMEGRTCLVAIEDAARRAVAGSEVGE</sequence>
<proteinExistence type="predicted"/>
<reference evidence="2 3" key="1">
    <citation type="journal article" date="2025" name="Int. J. Syst. Evol. Microbiol.">
        <title>Desulfovibrio falkowii sp. nov., Porphyromonas miyakawae sp. nov., Mediterraneibacter flintii sp. nov. and Owariibacterium komagatae gen. nov., sp. nov., isolated from human faeces.</title>
        <authorList>
            <person name="Hamaguchi T."/>
            <person name="Ohara M."/>
            <person name="Hisatomi A."/>
            <person name="Sekiguchi K."/>
            <person name="Takeda J.I."/>
            <person name="Ueyama J."/>
            <person name="Ito M."/>
            <person name="Nishiwaki H."/>
            <person name="Ogi T."/>
            <person name="Hirayama M."/>
            <person name="Ohkuma M."/>
            <person name="Sakamoto M."/>
            <person name="Ohno K."/>
        </authorList>
    </citation>
    <scope>NUCLEOTIDE SEQUENCE [LARGE SCALE GENOMIC DNA]</scope>
    <source>
        <strain evidence="2 3">13CB8C</strain>
    </source>
</reference>
<gene>
    <name evidence="2" type="ORF">Defa_19890</name>
</gene>
<accession>A0ABQ0EA04</accession>
<keyword evidence="1" id="KW-0175">Coiled coil</keyword>
<evidence type="ECO:0000313" key="3">
    <source>
        <dbReference type="Proteomes" id="UP001628192"/>
    </source>
</evidence>